<dbReference type="Gene3D" id="3.40.50.2300">
    <property type="match status" value="1"/>
</dbReference>
<comment type="function">
    <text evidence="5">May play the central regulatory role in sporulation. It may be an element of the effector pathway responsible for the activation of sporulation genes in response to nutritional stress. Spo0A may act in concert with spo0H (a sigma factor) to control the expression of some genes that are critical to the sporulation process.</text>
</comment>
<dbReference type="PROSITE" id="PS50110">
    <property type="entry name" value="RESPONSE_REGULATORY"/>
    <property type="match status" value="1"/>
</dbReference>
<keyword evidence="10" id="KW-1185">Reference proteome</keyword>
<dbReference type="SMART" id="SM00342">
    <property type="entry name" value="HTH_ARAC"/>
    <property type="match status" value="1"/>
</dbReference>
<evidence type="ECO:0000256" key="5">
    <source>
        <dbReference type="ARBA" id="ARBA00024867"/>
    </source>
</evidence>
<dbReference type="SUPFAM" id="SSF52172">
    <property type="entry name" value="CheY-like"/>
    <property type="match status" value="1"/>
</dbReference>
<feature type="modified residue" description="4-aspartylphosphate" evidence="6">
    <location>
        <position position="55"/>
    </location>
</feature>
<evidence type="ECO:0000256" key="2">
    <source>
        <dbReference type="ARBA" id="ARBA00023015"/>
    </source>
</evidence>
<dbReference type="PANTHER" id="PTHR43280:SF10">
    <property type="entry name" value="REGULATORY PROTEIN POCR"/>
    <property type="match status" value="1"/>
</dbReference>
<gene>
    <name evidence="9" type="ORF">HYG86_04095</name>
</gene>
<evidence type="ECO:0000313" key="10">
    <source>
        <dbReference type="Proteomes" id="UP000516160"/>
    </source>
</evidence>
<accession>A0A7G9W5Q1</accession>
<dbReference type="PANTHER" id="PTHR43280">
    <property type="entry name" value="ARAC-FAMILY TRANSCRIPTIONAL REGULATOR"/>
    <property type="match status" value="1"/>
</dbReference>
<protein>
    <recommendedName>
        <fullName evidence="1">Stage 0 sporulation protein A homolog</fullName>
    </recommendedName>
</protein>
<keyword evidence="6" id="KW-0597">Phosphoprotein</keyword>
<evidence type="ECO:0000256" key="3">
    <source>
        <dbReference type="ARBA" id="ARBA00023125"/>
    </source>
</evidence>
<dbReference type="GO" id="GO:0000160">
    <property type="term" value="P:phosphorelay signal transduction system"/>
    <property type="evidence" value="ECO:0007669"/>
    <property type="project" value="InterPro"/>
</dbReference>
<dbReference type="Gene3D" id="1.10.10.60">
    <property type="entry name" value="Homeodomain-like"/>
    <property type="match status" value="2"/>
</dbReference>
<keyword evidence="3" id="KW-0238">DNA-binding</keyword>
<feature type="domain" description="Response regulatory" evidence="8">
    <location>
        <begin position="3"/>
        <end position="120"/>
    </location>
</feature>
<keyword evidence="4" id="KW-0804">Transcription</keyword>
<reference evidence="9 10" key="1">
    <citation type="submission" date="2020-07" db="EMBL/GenBank/DDBJ databases">
        <title>Alkalicella. sp. LB2 genome.</title>
        <authorList>
            <person name="Postec A."/>
            <person name="Quemeneur M."/>
        </authorList>
    </citation>
    <scope>NUCLEOTIDE SEQUENCE [LARGE SCALE GENOMIC DNA]</scope>
    <source>
        <strain evidence="9 10">LB2</strain>
    </source>
</reference>
<dbReference type="SMART" id="SM00448">
    <property type="entry name" value="REC"/>
    <property type="match status" value="1"/>
</dbReference>
<dbReference type="Proteomes" id="UP000516160">
    <property type="component" value="Chromosome"/>
</dbReference>
<feature type="domain" description="HTH araC/xylS-type" evidence="7">
    <location>
        <begin position="239"/>
        <end position="337"/>
    </location>
</feature>
<dbReference type="InterPro" id="IPR009057">
    <property type="entry name" value="Homeodomain-like_sf"/>
</dbReference>
<evidence type="ECO:0000256" key="1">
    <source>
        <dbReference type="ARBA" id="ARBA00018672"/>
    </source>
</evidence>
<evidence type="ECO:0000259" key="7">
    <source>
        <dbReference type="PROSITE" id="PS01124"/>
    </source>
</evidence>
<dbReference type="InterPro" id="IPR020449">
    <property type="entry name" value="Tscrpt_reg_AraC-type_HTH"/>
</dbReference>
<dbReference type="InterPro" id="IPR011006">
    <property type="entry name" value="CheY-like_superfamily"/>
</dbReference>
<proteinExistence type="predicted"/>
<dbReference type="SUPFAM" id="SSF46689">
    <property type="entry name" value="Homeodomain-like"/>
    <property type="match status" value="2"/>
</dbReference>
<dbReference type="PRINTS" id="PR00032">
    <property type="entry name" value="HTHARAC"/>
</dbReference>
<dbReference type="Pfam" id="PF00072">
    <property type="entry name" value="Response_reg"/>
    <property type="match status" value="1"/>
</dbReference>
<dbReference type="GO" id="GO:0003700">
    <property type="term" value="F:DNA-binding transcription factor activity"/>
    <property type="evidence" value="ECO:0007669"/>
    <property type="project" value="InterPro"/>
</dbReference>
<dbReference type="Pfam" id="PF12833">
    <property type="entry name" value="HTH_18"/>
    <property type="match status" value="1"/>
</dbReference>
<dbReference type="EMBL" id="CP058559">
    <property type="protein sequence ID" value="QNO14013.1"/>
    <property type="molecule type" value="Genomic_DNA"/>
</dbReference>
<evidence type="ECO:0000259" key="8">
    <source>
        <dbReference type="PROSITE" id="PS50110"/>
    </source>
</evidence>
<sequence>MYKVVLADDERLEREALKIILCDDSSDTIIVGEAATGKQAVELCETHDPDVIFMDIKMPGMDGLEATEIIKKLDKDKVIIILTAYEEFKYAQRALKLGADDYVLKPARPKDILEVYMKHRDKKHVKKDVKKDVNTDSLYEAIRTEDYKESKIQLRQVLNELNEIYKDDLEQMKLSLDRIAKQILDICHLKGLNEITNNQEEIRNSMTPNNMEYAILKVLDRFFEEIINQKKIEENNEIHAALNYIEKNFKKGITLEEVAEYVHLNPHYFSKLFKKELDVNFVNYVTHRKIEYAKELLRFTDIPIINISMELSYNEPNYFSKVFKKVVGSTPTDYRNLYEEERVKNRGLKKRYTKISNGKWYV</sequence>
<organism evidence="9 10">
    <name type="scientific">Alkalicella caledoniensis</name>
    <dbReference type="NCBI Taxonomy" id="2731377"/>
    <lineage>
        <taxon>Bacteria</taxon>
        <taxon>Bacillati</taxon>
        <taxon>Bacillota</taxon>
        <taxon>Clostridia</taxon>
        <taxon>Eubacteriales</taxon>
        <taxon>Proteinivoracaceae</taxon>
        <taxon>Alkalicella</taxon>
    </lineage>
</organism>
<dbReference type="InterPro" id="IPR001789">
    <property type="entry name" value="Sig_transdc_resp-reg_receiver"/>
</dbReference>
<dbReference type="CDD" id="cd17536">
    <property type="entry name" value="REC_YesN-like"/>
    <property type="match status" value="1"/>
</dbReference>
<evidence type="ECO:0000256" key="6">
    <source>
        <dbReference type="PROSITE-ProRule" id="PRU00169"/>
    </source>
</evidence>
<dbReference type="AlphaFoldDB" id="A0A7G9W5Q1"/>
<dbReference type="RefSeq" id="WP_213167675.1">
    <property type="nucleotide sequence ID" value="NZ_CP058559.1"/>
</dbReference>
<dbReference type="GO" id="GO:0043565">
    <property type="term" value="F:sequence-specific DNA binding"/>
    <property type="evidence" value="ECO:0007669"/>
    <property type="project" value="InterPro"/>
</dbReference>
<name>A0A7G9W5Q1_ALKCA</name>
<dbReference type="InterPro" id="IPR018060">
    <property type="entry name" value="HTH_AraC"/>
</dbReference>
<keyword evidence="2" id="KW-0805">Transcription regulation</keyword>
<dbReference type="PROSITE" id="PS01124">
    <property type="entry name" value="HTH_ARAC_FAMILY_2"/>
    <property type="match status" value="1"/>
</dbReference>
<dbReference type="KEGG" id="acae:HYG86_04095"/>
<evidence type="ECO:0000256" key="4">
    <source>
        <dbReference type="ARBA" id="ARBA00023163"/>
    </source>
</evidence>
<evidence type="ECO:0000313" key="9">
    <source>
        <dbReference type="EMBL" id="QNO14013.1"/>
    </source>
</evidence>